<dbReference type="PANTHER" id="PTHR43792:SF8">
    <property type="entry name" value="[RIBOSOMAL PROTEIN US5]-ALANINE N-ACETYLTRANSFERASE"/>
    <property type="match status" value="1"/>
</dbReference>
<dbReference type="EMBL" id="PFFQ01000052">
    <property type="protein sequence ID" value="PIW15482.1"/>
    <property type="molecule type" value="Genomic_DNA"/>
</dbReference>
<dbReference type="InterPro" id="IPR000182">
    <property type="entry name" value="GNAT_dom"/>
</dbReference>
<keyword evidence="2" id="KW-0012">Acyltransferase</keyword>
<dbReference type="AlphaFoldDB" id="A0A2M7G183"/>
<evidence type="ECO:0000256" key="1">
    <source>
        <dbReference type="ARBA" id="ARBA00022679"/>
    </source>
</evidence>
<evidence type="ECO:0000256" key="2">
    <source>
        <dbReference type="ARBA" id="ARBA00023315"/>
    </source>
</evidence>
<evidence type="ECO:0000256" key="3">
    <source>
        <dbReference type="ARBA" id="ARBA00038502"/>
    </source>
</evidence>
<organism evidence="5 6">
    <name type="scientific">bacterium (Candidatus Blackallbacteria) CG17_big_fil_post_rev_8_21_14_2_50_48_46</name>
    <dbReference type="NCBI Taxonomy" id="2014261"/>
    <lineage>
        <taxon>Bacteria</taxon>
        <taxon>Candidatus Blackallbacteria</taxon>
    </lineage>
</organism>
<dbReference type="CDD" id="cd04301">
    <property type="entry name" value="NAT_SF"/>
    <property type="match status" value="1"/>
</dbReference>
<keyword evidence="1 5" id="KW-0808">Transferase</keyword>
<dbReference type="PROSITE" id="PS51186">
    <property type="entry name" value="GNAT"/>
    <property type="match status" value="1"/>
</dbReference>
<dbReference type="Pfam" id="PF13302">
    <property type="entry name" value="Acetyltransf_3"/>
    <property type="match status" value="1"/>
</dbReference>
<dbReference type="Proteomes" id="UP000231019">
    <property type="component" value="Unassembled WGS sequence"/>
</dbReference>
<dbReference type="InterPro" id="IPR051531">
    <property type="entry name" value="N-acetyltransferase"/>
</dbReference>
<dbReference type="InterPro" id="IPR016181">
    <property type="entry name" value="Acyl_CoA_acyltransferase"/>
</dbReference>
<name>A0A2M7G183_9BACT</name>
<evidence type="ECO:0000259" key="4">
    <source>
        <dbReference type="PROSITE" id="PS51186"/>
    </source>
</evidence>
<sequence length="195" mass="22706">MSNPGRLSFEQIPSLLHSFAREKTPRLTFRPLTLSDAEGLFAIMSDPEVSRYNRWETQTTLAETQSYIQAVIDLYDQGQYLEWGIFTADHTLIGFFGFIWWLPEFASAEIGFSLGQSYWGKGYMQEALKALIDWGFKSMELNRFEAQCESRNLPSQKCLEKLGWFCEGLMRQKAFFKEEYHDIKLYSLLKSDPAF</sequence>
<comment type="similarity">
    <text evidence="3">Belongs to the acetyltransferase family. RimJ subfamily.</text>
</comment>
<dbReference type="SUPFAM" id="SSF55729">
    <property type="entry name" value="Acyl-CoA N-acyltransferases (Nat)"/>
    <property type="match status" value="1"/>
</dbReference>
<evidence type="ECO:0000313" key="5">
    <source>
        <dbReference type="EMBL" id="PIW15482.1"/>
    </source>
</evidence>
<dbReference type="PANTHER" id="PTHR43792">
    <property type="entry name" value="GNAT FAMILY, PUTATIVE (AFU_ORTHOLOGUE AFUA_3G00765)-RELATED-RELATED"/>
    <property type="match status" value="1"/>
</dbReference>
<feature type="domain" description="N-acetyltransferase" evidence="4">
    <location>
        <begin position="27"/>
        <end position="193"/>
    </location>
</feature>
<dbReference type="GO" id="GO:0016747">
    <property type="term" value="F:acyltransferase activity, transferring groups other than amino-acyl groups"/>
    <property type="evidence" value="ECO:0007669"/>
    <property type="project" value="InterPro"/>
</dbReference>
<accession>A0A2M7G183</accession>
<dbReference type="Gene3D" id="3.40.630.30">
    <property type="match status" value="1"/>
</dbReference>
<evidence type="ECO:0000313" key="6">
    <source>
        <dbReference type="Proteomes" id="UP000231019"/>
    </source>
</evidence>
<reference evidence="5 6" key="1">
    <citation type="submission" date="2017-09" db="EMBL/GenBank/DDBJ databases">
        <title>Depth-based differentiation of microbial function through sediment-hosted aquifers and enrichment of novel symbionts in the deep terrestrial subsurface.</title>
        <authorList>
            <person name="Probst A.J."/>
            <person name="Ladd B."/>
            <person name="Jarett J.K."/>
            <person name="Geller-Mcgrath D.E."/>
            <person name="Sieber C.M."/>
            <person name="Emerson J.B."/>
            <person name="Anantharaman K."/>
            <person name="Thomas B.C."/>
            <person name="Malmstrom R."/>
            <person name="Stieglmeier M."/>
            <person name="Klingl A."/>
            <person name="Woyke T."/>
            <person name="Ryan C.M."/>
            <person name="Banfield J.F."/>
        </authorList>
    </citation>
    <scope>NUCLEOTIDE SEQUENCE [LARGE SCALE GENOMIC DNA]</scope>
    <source>
        <strain evidence="5">CG17_big_fil_post_rev_8_21_14_2_50_48_46</strain>
    </source>
</reference>
<proteinExistence type="inferred from homology"/>
<protein>
    <submittedName>
        <fullName evidence="5">GNAT family N-acetyltransferase</fullName>
    </submittedName>
</protein>
<gene>
    <name evidence="5" type="ORF">COW36_16900</name>
</gene>
<comment type="caution">
    <text evidence="5">The sequence shown here is derived from an EMBL/GenBank/DDBJ whole genome shotgun (WGS) entry which is preliminary data.</text>
</comment>